<protein>
    <recommendedName>
        <fullName evidence="3">amino-acid N-acetyltransferase</fullName>
        <ecNumber evidence="3">2.3.1.1</ecNumber>
    </recommendedName>
</protein>
<dbReference type="PROSITE" id="PS51186">
    <property type="entry name" value="GNAT"/>
    <property type="match status" value="1"/>
</dbReference>
<dbReference type="UniPathway" id="UPA00068">
    <property type="reaction ID" value="UER00106"/>
</dbReference>
<dbReference type="Pfam" id="PF00583">
    <property type="entry name" value="Acetyltransf_1"/>
    <property type="match status" value="1"/>
</dbReference>
<keyword evidence="5" id="KW-0012">Acyltransferase</keyword>
<dbReference type="STRING" id="261392.SAMN02745149_00209"/>
<dbReference type="InterPro" id="IPR010167">
    <property type="entry name" value="NH2A_AcTrfase"/>
</dbReference>
<dbReference type="NCBIfam" id="TIGR01890">
    <property type="entry name" value="N-Ac-Glu-synth"/>
    <property type="match status" value="1"/>
</dbReference>
<keyword evidence="4" id="KW-0808">Transferase</keyword>
<dbReference type="CDD" id="cd04301">
    <property type="entry name" value="NAT_SF"/>
    <property type="match status" value="1"/>
</dbReference>
<reference evidence="8 9" key="1">
    <citation type="submission" date="2017-02" db="EMBL/GenBank/DDBJ databases">
        <authorList>
            <person name="Peterson S.W."/>
        </authorList>
    </citation>
    <scope>NUCLEOTIDE SEQUENCE [LARGE SCALE GENOMIC DNA]</scope>
    <source>
        <strain evidence="8 9">ATCC BAA-908</strain>
    </source>
</reference>
<dbReference type="EMBL" id="FUWG01000002">
    <property type="protein sequence ID" value="SJZ29705.1"/>
    <property type="molecule type" value="Genomic_DNA"/>
</dbReference>
<dbReference type="SUPFAM" id="SSF53633">
    <property type="entry name" value="Carbamate kinase-like"/>
    <property type="match status" value="1"/>
</dbReference>
<dbReference type="GeneID" id="78315532"/>
<dbReference type="PANTHER" id="PTHR30602">
    <property type="entry name" value="AMINO-ACID ACETYLTRANSFERASE"/>
    <property type="match status" value="1"/>
</dbReference>
<evidence type="ECO:0000256" key="4">
    <source>
        <dbReference type="ARBA" id="ARBA00022679"/>
    </source>
</evidence>
<evidence type="ECO:0000256" key="6">
    <source>
        <dbReference type="ARBA" id="ARBA00048372"/>
    </source>
</evidence>
<dbReference type="GO" id="GO:0006526">
    <property type="term" value="P:L-arginine biosynthetic process"/>
    <property type="evidence" value="ECO:0007669"/>
    <property type="project" value="UniProtKB-UniPathway"/>
</dbReference>
<dbReference type="SUPFAM" id="SSF55729">
    <property type="entry name" value="Acyl-CoA N-acyltransferases (Nat)"/>
    <property type="match status" value="1"/>
</dbReference>
<dbReference type="AlphaFoldDB" id="A0A1T4JHQ6"/>
<feature type="domain" description="N-acetyltransferase" evidence="7">
    <location>
        <begin position="296"/>
        <end position="433"/>
    </location>
</feature>
<comment type="catalytic activity">
    <reaction evidence="6">
        <text>L-glutamate + acetyl-CoA = N-acetyl-L-glutamate + CoA + H(+)</text>
        <dbReference type="Rhea" id="RHEA:24292"/>
        <dbReference type="ChEBI" id="CHEBI:15378"/>
        <dbReference type="ChEBI" id="CHEBI:29985"/>
        <dbReference type="ChEBI" id="CHEBI:44337"/>
        <dbReference type="ChEBI" id="CHEBI:57287"/>
        <dbReference type="ChEBI" id="CHEBI:57288"/>
        <dbReference type="EC" id="2.3.1.1"/>
    </reaction>
</comment>
<dbReference type="HAMAP" id="MF_01105">
    <property type="entry name" value="N_acetyl_glu_synth"/>
    <property type="match status" value="1"/>
</dbReference>
<evidence type="ECO:0000313" key="8">
    <source>
        <dbReference type="EMBL" id="SJZ29705.1"/>
    </source>
</evidence>
<dbReference type="GO" id="GO:0004042">
    <property type="term" value="F:L-glutamate N-acetyltransferase activity"/>
    <property type="evidence" value="ECO:0007669"/>
    <property type="project" value="InterPro"/>
</dbReference>
<dbReference type="InterPro" id="IPR000182">
    <property type="entry name" value="GNAT_dom"/>
</dbReference>
<dbReference type="GO" id="GO:0005737">
    <property type="term" value="C:cytoplasm"/>
    <property type="evidence" value="ECO:0007669"/>
    <property type="project" value="InterPro"/>
</dbReference>
<evidence type="ECO:0000259" key="7">
    <source>
        <dbReference type="PROSITE" id="PS51186"/>
    </source>
</evidence>
<dbReference type="Proteomes" id="UP000190423">
    <property type="component" value="Unassembled WGS sequence"/>
</dbReference>
<dbReference type="Gene3D" id="3.40.1160.10">
    <property type="entry name" value="Acetylglutamate kinase-like"/>
    <property type="match status" value="1"/>
</dbReference>
<dbReference type="PANTHER" id="PTHR30602:SF12">
    <property type="entry name" value="AMINO-ACID ACETYLTRANSFERASE NAGS1, CHLOROPLASTIC-RELATED"/>
    <property type="match status" value="1"/>
</dbReference>
<sequence length="443" mass="49611">MQDLTRNSKAQNIRDVIRYIQRFQNAVIVIYIDDEIIDSPLFSSHMRDISLIHQAGLKVVIVPGARRRIDQVLTESHIEWEFKDNTRITSENAIPQIKMAAFDVSNIVMTSLAAHQITATIGNWVRARAKGVLEGIDYGTAGEIDKLQANAIRNTLDNGFIPIFPCIGWSSTGKPYNISSITLAEEIAVELKADKLFFLMKDAEIKKGNFIIPEKIGLSEESQVPAMNLEELELFLQANENSPDKKTLSLLSTAGKACRNGVTRAHIVNGSSDGALPCEIFSELGSGTMIYSQNYGSIRQMTQQDIPAVLTVMRPFVEQKILLPRTDYQLLEKINDYIVYEIDGGIRACAALHIYSDNQAEIAAVAVDETFSNLGIGPKMIEFLIKRAKSRNVKSIFILTTRTSDWFEKIGFCPDKTDSMSEERKALWSPERNSKLFRLNICP</sequence>
<proteinExistence type="inferred from homology"/>
<organism evidence="8 9">
    <name type="scientific">Treponema porcinum</name>
    <dbReference type="NCBI Taxonomy" id="261392"/>
    <lineage>
        <taxon>Bacteria</taxon>
        <taxon>Pseudomonadati</taxon>
        <taxon>Spirochaetota</taxon>
        <taxon>Spirochaetia</taxon>
        <taxon>Spirochaetales</taxon>
        <taxon>Treponemataceae</taxon>
        <taxon>Treponema</taxon>
    </lineage>
</organism>
<name>A0A1T4JHQ6_TREPO</name>
<accession>A0A1T4JHQ6</accession>
<dbReference type="InterPro" id="IPR036393">
    <property type="entry name" value="AceGlu_kinase-like_sf"/>
</dbReference>
<dbReference type="OrthoDB" id="9802238at2"/>
<evidence type="ECO:0000256" key="3">
    <source>
        <dbReference type="ARBA" id="ARBA00012697"/>
    </source>
</evidence>
<evidence type="ECO:0000313" key="9">
    <source>
        <dbReference type="Proteomes" id="UP000190423"/>
    </source>
</evidence>
<keyword evidence="9" id="KW-1185">Reference proteome</keyword>
<dbReference type="InterPro" id="IPR016181">
    <property type="entry name" value="Acyl_CoA_acyltransferase"/>
</dbReference>
<dbReference type="RefSeq" id="WP_078932125.1">
    <property type="nucleotide sequence ID" value="NZ_FUWG01000002.1"/>
</dbReference>
<dbReference type="Gene3D" id="3.40.630.30">
    <property type="match status" value="1"/>
</dbReference>
<gene>
    <name evidence="8" type="ORF">SAMN02745149_00209</name>
</gene>
<dbReference type="InterPro" id="IPR001048">
    <property type="entry name" value="Asp/Glu/Uridylate_kinase"/>
</dbReference>
<comment type="similarity">
    <text evidence="2">Belongs to the acetyltransferase family. ArgA subfamily.</text>
</comment>
<evidence type="ECO:0000256" key="2">
    <source>
        <dbReference type="ARBA" id="ARBA00009145"/>
    </source>
</evidence>
<comment type="pathway">
    <text evidence="1">Amino-acid biosynthesis; L-arginine biosynthesis; N(2)-acetyl-L-ornithine from L-glutamate: step 1/4.</text>
</comment>
<dbReference type="PIRSF" id="PIRSF000423">
    <property type="entry name" value="ArgA"/>
    <property type="match status" value="1"/>
</dbReference>
<dbReference type="EC" id="2.3.1.1" evidence="3"/>
<evidence type="ECO:0000256" key="5">
    <source>
        <dbReference type="ARBA" id="ARBA00023315"/>
    </source>
</evidence>
<dbReference type="Pfam" id="PF00696">
    <property type="entry name" value="AA_kinase"/>
    <property type="match status" value="1"/>
</dbReference>
<evidence type="ECO:0000256" key="1">
    <source>
        <dbReference type="ARBA" id="ARBA00004925"/>
    </source>
</evidence>